<evidence type="ECO:0000313" key="2">
    <source>
        <dbReference type="EMBL" id="RAI39983.1"/>
    </source>
</evidence>
<accession>A0A327KQS6</accession>
<dbReference type="PIRSF" id="PIRSF029347">
    <property type="entry name" value="RecF"/>
    <property type="match status" value="1"/>
</dbReference>
<comment type="caution">
    <text evidence="2">The sequence shown here is derived from an EMBL/GenBank/DDBJ whole genome shotgun (WGS) entry which is preliminary data.</text>
</comment>
<evidence type="ECO:0000259" key="1">
    <source>
        <dbReference type="Pfam" id="PF13304"/>
    </source>
</evidence>
<dbReference type="PANTHER" id="PTHR32182">
    <property type="entry name" value="DNA REPLICATION AND REPAIR PROTEIN RECF"/>
    <property type="match status" value="1"/>
</dbReference>
<keyword evidence="3" id="KW-1185">Reference proteome</keyword>
<gene>
    <name evidence="2" type="ORF">CH341_24755</name>
</gene>
<protein>
    <submittedName>
        <fullName evidence="2">ATPase</fullName>
    </submittedName>
</protein>
<reference evidence="2 3" key="1">
    <citation type="submission" date="2017-07" db="EMBL/GenBank/DDBJ databases">
        <title>Draft Genome Sequences of Select Purple Nonsulfur Bacteria.</title>
        <authorList>
            <person name="Lasarre B."/>
            <person name="Mckinlay J.B."/>
        </authorList>
    </citation>
    <scope>NUCLEOTIDE SEQUENCE [LARGE SCALE GENOMIC DNA]</scope>
    <source>
        <strain evidence="2 3">DSM 5909</strain>
    </source>
</reference>
<dbReference type="GO" id="GO:0006302">
    <property type="term" value="P:double-strand break repair"/>
    <property type="evidence" value="ECO:0007669"/>
    <property type="project" value="TreeGrafter"/>
</dbReference>
<dbReference type="OrthoDB" id="7596665at2"/>
<name>A0A327KQS6_9BRAD</name>
<sequence>MSNRSSRRCHRWLDGREEADAEAVMHIREIGAAGYRSLRGIRFPIGPLTVFVGANGVGKSNLYRALQLLQASAAGTLARELAAEGGMESALWAGPRRVGQPARIKLSVELTVGSDDTAQGELAYDVQAGLAFSYHHEIGLPKITDAAFLLEPQVKQETLVLRGGRRPQTLLERSGPRATALDDKGRKQPFGLQLLASETALSAMRDAARFPEIDAVRRTMLDWRFYHDLRSDRGSPLRQPCLAVTTPTLSSDGADLAAVFATLVHIREDTEDLDRAVDDAFPGARLVVPQPGRTASFGLIFPDYPKRVFEAAELSDGTLRYLALAGALLGYRLPDFIALNEPEASLHPELLAPLARMIARAATRSQIWVVTHSQVLAQAFAEHGGVTPRTVIKRNGETWLDGLRLAGDFADEETDDEEV</sequence>
<dbReference type="AlphaFoldDB" id="A0A327KQS6"/>
<proteinExistence type="predicted"/>
<dbReference type="Gene3D" id="3.40.50.300">
    <property type="entry name" value="P-loop containing nucleotide triphosphate hydrolases"/>
    <property type="match status" value="2"/>
</dbReference>
<dbReference type="InterPro" id="IPR003959">
    <property type="entry name" value="ATPase_AAA_core"/>
</dbReference>
<dbReference type="InterPro" id="IPR014555">
    <property type="entry name" value="RecF-like"/>
</dbReference>
<dbReference type="InterPro" id="IPR027417">
    <property type="entry name" value="P-loop_NTPase"/>
</dbReference>
<dbReference type="Proteomes" id="UP000249130">
    <property type="component" value="Unassembled WGS sequence"/>
</dbReference>
<organism evidence="2 3">
    <name type="scientific">Rhodoplanes roseus</name>
    <dbReference type="NCBI Taxonomy" id="29409"/>
    <lineage>
        <taxon>Bacteria</taxon>
        <taxon>Pseudomonadati</taxon>
        <taxon>Pseudomonadota</taxon>
        <taxon>Alphaproteobacteria</taxon>
        <taxon>Hyphomicrobiales</taxon>
        <taxon>Nitrobacteraceae</taxon>
        <taxon>Rhodoplanes</taxon>
    </lineage>
</organism>
<dbReference type="GO" id="GO:0016887">
    <property type="term" value="F:ATP hydrolysis activity"/>
    <property type="evidence" value="ECO:0007669"/>
    <property type="project" value="InterPro"/>
</dbReference>
<dbReference type="GO" id="GO:0005524">
    <property type="term" value="F:ATP binding"/>
    <property type="evidence" value="ECO:0007669"/>
    <property type="project" value="InterPro"/>
</dbReference>
<dbReference type="PANTHER" id="PTHR32182:SF25">
    <property type="entry name" value="SLR1056 PROTEIN"/>
    <property type="match status" value="1"/>
</dbReference>
<dbReference type="SUPFAM" id="SSF52540">
    <property type="entry name" value="P-loop containing nucleoside triphosphate hydrolases"/>
    <property type="match status" value="1"/>
</dbReference>
<feature type="domain" description="ATPase AAA-type core" evidence="1">
    <location>
        <begin position="48"/>
        <end position="376"/>
    </location>
</feature>
<dbReference type="GO" id="GO:0000731">
    <property type="term" value="P:DNA synthesis involved in DNA repair"/>
    <property type="evidence" value="ECO:0007669"/>
    <property type="project" value="TreeGrafter"/>
</dbReference>
<dbReference type="Pfam" id="PF13304">
    <property type="entry name" value="AAA_21"/>
    <property type="match status" value="1"/>
</dbReference>
<evidence type="ECO:0000313" key="3">
    <source>
        <dbReference type="Proteomes" id="UP000249130"/>
    </source>
</evidence>
<dbReference type="CDD" id="cd00267">
    <property type="entry name" value="ABC_ATPase"/>
    <property type="match status" value="1"/>
</dbReference>
<dbReference type="EMBL" id="NPEX01000256">
    <property type="protein sequence ID" value="RAI39983.1"/>
    <property type="molecule type" value="Genomic_DNA"/>
</dbReference>